<dbReference type="InterPro" id="IPR013766">
    <property type="entry name" value="Thioredoxin_domain"/>
</dbReference>
<reference evidence="2 3" key="1">
    <citation type="submission" date="2023-07" db="EMBL/GenBank/DDBJ databases">
        <title>Sorghum-associated microbial communities from plants grown in Nebraska, USA.</title>
        <authorList>
            <person name="Schachtman D."/>
        </authorList>
    </citation>
    <scope>NUCLEOTIDE SEQUENCE [LARGE SCALE GENOMIC DNA]</scope>
    <source>
        <strain evidence="2 3">2980</strain>
    </source>
</reference>
<evidence type="ECO:0000259" key="1">
    <source>
        <dbReference type="PROSITE" id="PS51352"/>
    </source>
</evidence>
<dbReference type="InterPro" id="IPR036249">
    <property type="entry name" value="Thioredoxin-like_sf"/>
</dbReference>
<evidence type="ECO:0000313" key="2">
    <source>
        <dbReference type="EMBL" id="MDR6868666.1"/>
    </source>
</evidence>
<keyword evidence="3" id="KW-1185">Reference proteome</keyword>
<organism evidence="2 3">
    <name type="scientific">Microbacterium resistens</name>
    <dbReference type="NCBI Taxonomy" id="156977"/>
    <lineage>
        <taxon>Bacteria</taxon>
        <taxon>Bacillati</taxon>
        <taxon>Actinomycetota</taxon>
        <taxon>Actinomycetes</taxon>
        <taxon>Micrococcales</taxon>
        <taxon>Microbacteriaceae</taxon>
        <taxon>Microbacterium</taxon>
    </lineage>
</organism>
<dbReference type="Proteomes" id="UP001259347">
    <property type="component" value="Unassembled WGS sequence"/>
</dbReference>
<dbReference type="GO" id="GO:0016853">
    <property type="term" value="F:isomerase activity"/>
    <property type="evidence" value="ECO:0007669"/>
    <property type="project" value="UniProtKB-KW"/>
</dbReference>
<proteinExistence type="predicted"/>
<sequence>MSVTVALAAVAALLAATVVLGVLLKSREGGRRRGAKRGAELRLAPADLAPAALAERATLVQFSTEFCARCPQVRRVLGAWADARDGVAHAEIDLTHRRDLAARYGVLSTPTTLLVDGDGVIRARFLGVPRLDAVADALAELPGPSINA</sequence>
<accession>A0ABU1SGD4</accession>
<dbReference type="CDD" id="cd02947">
    <property type="entry name" value="TRX_family"/>
    <property type="match status" value="1"/>
</dbReference>
<evidence type="ECO:0000313" key="3">
    <source>
        <dbReference type="Proteomes" id="UP001259347"/>
    </source>
</evidence>
<dbReference type="Gene3D" id="3.40.30.10">
    <property type="entry name" value="Glutaredoxin"/>
    <property type="match status" value="1"/>
</dbReference>
<name>A0ABU1SGD4_9MICO</name>
<dbReference type="Pfam" id="PF00085">
    <property type="entry name" value="Thioredoxin"/>
    <property type="match status" value="1"/>
</dbReference>
<comment type="caution">
    <text evidence="2">The sequence shown here is derived from an EMBL/GenBank/DDBJ whole genome shotgun (WGS) entry which is preliminary data.</text>
</comment>
<protein>
    <submittedName>
        <fullName evidence="2">Thiol-disulfide isomerase/thioredoxin</fullName>
    </submittedName>
</protein>
<dbReference type="SUPFAM" id="SSF52833">
    <property type="entry name" value="Thioredoxin-like"/>
    <property type="match status" value="1"/>
</dbReference>
<keyword evidence="2" id="KW-0413">Isomerase</keyword>
<dbReference type="PROSITE" id="PS51352">
    <property type="entry name" value="THIOREDOXIN_2"/>
    <property type="match status" value="1"/>
</dbReference>
<dbReference type="RefSeq" id="WP_310022714.1">
    <property type="nucleotide sequence ID" value="NZ_JAVDUM010000016.1"/>
</dbReference>
<dbReference type="EMBL" id="JAVDUM010000016">
    <property type="protein sequence ID" value="MDR6868666.1"/>
    <property type="molecule type" value="Genomic_DNA"/>
</dbReference>
<feature type="domain" description="Thioredoxin" evidence="1">
    <location>
        <begin position="38"/>
        <end position="143"/>
    </location>
</feature>
<gene>
    <name evidence="2" type="ORF">J2Y69_003290</name>
</gene>